<keyword evidence="4" id="KW-0830">Ubiquinone</keyword>
<dbReference type="InterPro" id="IPR001268">
    <property type="entry name" value="NADH_UbQ_OxRdtase_30kDa_su"/>
</dbReference>
<dbReference type="GO" id="GO:0008137">
    <property type="term" value="F:NADH dehydrogenase (ubiquinone) activity"/>
    <property type="evidence" value="ECO:0007669"/>
    <property type="project" value="InterPro"/>
</dbReference>
<dbReference type="EMBL" id="UOFJ01000070">
    <property type="protein sequence ID" value="VAW62321.1"/>
    <property type="molecule type" value="Genomic_DNA"/>
</dbReference>
<name>A0A3B0X3J9_9ZZZZ</name>
<keyword evidence="4" id="KW-0560">Oxidoreductase</keyword>
<dbReference type="GO" id="GO:0016651">
    <property type="term" value="F:oxidoreductase activity, acting on NAD(P)H"/>
    <property type="evidence" value="ECO:0007669"/>
    <property type="project" value="InterPro"/>
</dbReference>
<proteinExistence type="inferred from homology"/>
<dbReference type="PANTHER" id="PTHR10884">
    <property type="entry name" value="NADH DEHYDROGENASE UBIQUINONE IRON-SULFUR PROTEIN 3"/>
    <property type="match status" value="1"/>
</dbReference>
<evidence type="ECO:0000256" key="2">
    <source>
        <dbReference type="ARBA" id="ARBA00022448"/>
    </source>
</evidence>
<reference evidence="4" key="1">
    <citation type="submission" date="2018-06" db="EMBL/GenBank/DDBJ databases">
        <authorList>
            <person name="Zhirakovskaya E."/>
        </authorList>
    </citation>
    <scope>NUCLEOTIDE SEQUENCE</scope>
</reference>
<dbReference type="AlphaFoldDB" id="A0A3B0X3J9"/>
<sequence>MTQAETLSQTLAQTFKGQLLSNKLEQGEVTIEVSASDYLSVCQKLHDEAVFAFEILIDLCGVDYSAYGQDEWKTDASANGFSRGVSKATHGRLQFGDELPEMQGSRKRFAVVTHFLSIKNNHRLRVRVYAEDDAYPVVKSLVDIWNGVNWFEREAFDLFGIHFDGHPDLRRILTDYGFVGHPFRKDFPLSGHVEMRYDAEKKRVVYEPVSIEPRVLVPRVIRKGVIRPGVTRKAHEQRPVRPEDEA</sequence>
<gene>
    <name evidence="4" type="ORF">MNBD_GAMMA10-408</name>
</gene>
<organism evidence="4">
    <name type="scientific">hydrothermal vent metagenome</name>
    <dbReference type="NCBI Taxonomy" id="652676"/>
    <lineage>
        <taxon>unclassified sequences</taxon>
        <taxon>metagenomes</taxon>
        <taxon>ecological metagenomes</taxon>
    </lineage>
</organism>
<dbReference type="PANTHER" id="PTHR10884:SF14">
    <property type="entry name" value="NADH DEHYDROGENASE [UBIQUINONE] IRON-SULFUR PROTEIN 3, MITOCHONDRIAL"/>
    <property type="match status" value="1"/>
</dbReference>
<comment type="similarity">
    <text evidence="1">Belongs to the complex I 30 kDa subunit family.</text>
</comment>
<protein>
    <submittedName>
        <fullName evidence="4">NADH-ubiquinone oxidoreductase chain C</fullName>
        <ecNumber evidence="4">1.6.5.3</ecNumber>
    </submittedName>
</protein>
<feature type="domain" description="NADH:ubiquinone oxidoreductase 30kDa subunit" evidence="3">
    <location>
        <begin position="31"/>
        <end position="192"/>
    </location>
</feature>
<dbReference type="NCBIfam" id="NF004730">
    <property type="entry name" value="PRK06074.1-1"/>
    <property type="match status" value="1"/>
</dbReference>
<dbReference type="InterPro" id="IPR037232">
    <property type="entry name" value="NADH_quin_OxRdtase_su_C/D-like"/>
</dbReference>
<dbReference type="EC" id="1.6.5.3" evidence="4"/>
<dbReference type="PROSITE" id="PS00542">
    <property type="entry name" value="COMPLEX1_30K"/>
    <property type="match status" value="1"/>
</dbReference>
<evidence type="ECO:0000313" key="4">
    <source>
        <dbReference type="EMBL" id="VAW62321.1"/>
    </source>
</evidence>
<evidence type="ECO:0000259" key="3">
    <source>
        <dbReference type="Pfam" id="PF00329"/>
    </source>
</evidence>
<dbReference type="SUPFAM" id="SSF143243">
    <property type="entry name" value="Nqo5-like"/>
    <property type="match status" value="1"/>
</dbReference>
<dbReference type="Pfam" id="PF00329">
    <property type="entry name" value="Complex1_30kDa"/>
    <property type="match status" value="1"/>
</dbReference>
<accession>A0A3B0X3J9</accession>
<dbReference type="Gene3D" id="3.30.460.80">
    <property type="entry name" value="NADH:ubiquinone oxidoreductase, 30kDa subunit"/>
    <property type="match status" value="1"/>
</dbReference>
<keyword evidence="2" id="KW-0813">Transport</keyword>
<evidence type="ECO:0000256" key="1">
    <source>
        <dbReference type="ARBA" id="ARBA00007569"/>
    </source>
</evidence>
<dbReference type="HAMAP" id="MF_01357">
    <property type="entry name" value="NDH1_NuoC"/>
    <property type="match status" value="1"/>
</dbReference>
<dbReference type="InterPro" id="IPR010218">
    <property type="entry name" value="NADH_DH_suC"/>
</dbReference>
<dbReference type="InterPro" id="IPR020396">
    <property type="entry name" value="NADH_UbQ_OxRdtase_CS"/>
</dbReference>